<accession>A0ABU7KI61</accession>
<dbReference type="Pfam" id="PF13302">
    <property type="entry name" value="Acetyltransf_3"/>
    <property type="match status" value="1"/>
</dbReference>
<proteinExistence type="predicted"/>
<name>A0ABU7KI61_9ACTN</name>
<dbReference type="InterPro" id="IPR000182">
    <property type="entry name" value="GNAT_dom"/>
</dbReference>
<dbReference type="GO" id="GO:0016740">
    <property type="term" value="F:transferase activity"/>
    <property type="evidence" value="ECO:0007669"/>
    <property type="project" value="UniProtKB-KW"/>
</dbReference>
<feature type="domain" description="N-acetyltransferase" evidence="1">
    <location>
        <begin position="6"/>
        <end position="156"/>
    </location>
</feature>
<protein>
    <submittedName>
        <fullName evidence="2">GNAT family protein</fullName>
        <ecNumber evidence="2">2.-.-.-</ecNumber>
    </submittedName>
</protein>
<sequence length="217" mass="24151">MRGALVSVSAIEDDEYPLVAQWFRTGLVGALSTGSSQRFTSTSGIRAAIESGPEKFAMVRTHEGVPVGLVQWRQRKYPGSYTVGGVIGDSELWDSGCGGEASWLLVHELFHAHNAHRIEFITAAFNARVIRMLVKSGMVIEGVLRDYLFLDGQYHDAIVTSYLRHEYYGADESGMTGDAFFGDTVPAADKDEARALLRDYMQNRRFDDITRSYTKEP</sequence>
<gene>
    <name evidence="2" type="ORF">Q8A49_00485</name>
</gene>
<dbReference type="PANTHER" id="PTHR43415:SF3">
    <property type="entry name" value="GNAT-FAMILY ACETYLTRANSFERASE"/>
    <property type="match status" value="1"/>
</dbReference>
<evidence type="ECO:0000259" key="1">
    <source>
        <dbReference type="PROSITE" id="PS51186"/>
    </source>
</evidence>
<dbReference type="EC" id="2.-.-.-" evidence="2"/>
<dbReference type="PANTHER" id="PTHR43415">
    <property type="entry name" value="SPERMIDINE N(1)-ACETYLTRANSFERASE"/>
    <property type="match status" value="1"/>
</dbReference>
<evidence type="ECO:0000313" key="2">
    <source>
        <dbReference type="EMBL" id="MEE2048973.1"/>
    </source>
</evidence>
<keyword evidence="2" id="KW-0808">Transferase</keyword>
<dbReference type="InterPro" id="IPR016181">
    <property type="entry name" value="Acyl_CoA_acyltransferase"/>
</dbReference>
<reference evidence="2 3" key="1">
    <citation type="submission" date="2023-07" db="EMBL/GenBank/DDBJ databases">
        <authorList>
            <person name="Girao M."/>
            <person name="Carvalho M.F."/>
        </authorList>
    </citation>
    <scope>NUCLEOTIDE SEQUENCE [LARGE SCALE GENOMIC DNA]</scope>
    <source>
        <strain evidence="2 3">66/93</strain>
    </source>
</reference>
<evidence type="ECO:0000313" key="3">
    <source>
        <dbReference type="Proteomes" id="UP001348641"/>
    </source>
</evidence>
<comment type="caution">
    <text evidence="2">The sequence shown here is derived from an EMBL/GenBank/DDBJ whole genome shotgun (WGS) entry which is preliminary data.</text>
</comment>
<dbReference type="SUPFAM" id="SSF55729">
    <property type="entry name" value="Acyl-CoA N-acyltransferases (Nat)"/>
    <property type="match status" value="1"/>
</dbReference>
<dbReference type="RefSeq" id="WP_330156282.1">
    <property type="nucleotide sequence ID" value="NZ_BAAAJA010000006.1"/>
</dbReference>
<dbReference type="PROSITE" id="PS51186">
    <property type="entry name" value="GNAT"/>
    <property type="match status" value="1"/>
</dbReference>
<dbReference type="Proteomes" id="UP001348641">
    <property type="component" value="Unassembled WGS sequence"/>
</dbReference>
<organism evidence="2 3">
    <name type="scientific">Nocardiopsis tropica</name>
    <dbReference type="NCBI Taxonomy" id="109330"/>
    <lineage>
        <taxon>Bacteria</taxon>
        <taxon>Bacillati</taxon>
        <taxon>Actinomycetota</taxon>
        <taxon>Actinomycetes</taxon>
        <taxon>Streptosporangiales</taxon>
        <taxon>Nocardiopsidaceae</taxon>
        <taxon>Nocardiopsis</taxon>
    </lineage>
</organism>
<dbReference type="Gene3D" id="3.40.630.30">
    <property type="match status" value="1"/>
</dbReference>
<dbReference type="EMBL" id="JAUUCC010000001">
    <property type="protein sequence ID" value="MEE2048973.1"/>
    <property type="molecule type" value="Genomic_DNA"/>
</dbReference>